<organism evidence="1 2">
    <name type="scientific">Erwinia phage vB_EamM_RAY</name>
    <dbReference type="NCBI Taxonomy" id="1815987"/>
    <lineage>
        <taxon>Viruses</taxon>
        <taxon>Duplodnaviria</taxon>
        <taxon>Heunggongvirae</taxon>
        <taxon>Uroviricota</taxon>
        <taxon>Caudoviricetes</taxon>
        <taxon>Chimalliviridae</taxon>
        <taxon>Agricanvirus</taxon>
        <taxon>Agricanvirus ray</taxon>
    </lineage>
</organism>
<dbReference type="Proteomes" id="UP000222079">
    <property type="component" value="Segment"/>
</dbReference>
<accession>A0A173GE69</accession>
<protein>
    <submittedName>
        <fullName evidence="1">Uncharacterized protein</fullName>
    </submittedName>
</protein>
<gene>
    <name evidence="1" type="ORF">RAY_214</name>
</gene>
<keyword evidence="2" id="KW-1185">Reference proteome</keyword>
<proteinExistence type="predicted"/>
<evidence type="ECO:0000313" key="1">
    <source>
        <dbReference type="EMBL" id="ANH51994.1"/>
    </source>
</evidence>
<reference evidence="1 2" key="1">
    <citation type="submission" date="2016-03" db="EMBL/GenBank/DDBJ databases">
        <authorList>
            <person name="Sharma R."/>
            <person name="Esplin I.N.D."/>
            <person name="Berg J.A."/>
            <person name="Jensen G.L."/>
            <person name="Keele B.R."/>
            <person name="Ward M.E.H."/>
            <person name="Breakwell D.P."/>
            <person name="Hope S."/>
            <person name="Grose J.H."/>
        </authorList>
    </citation>
    <scope>NUCLEOTIDE SEQUENCE [LARGE SCALE GENOMIC DNA]</scope>
</reference>
<evidence type="ECO:0000313" key="2">
    <source>
        <dbReference type="Proteomes" id="UP000222079"/>
    </source>
</evidence>
<dbReference type="EMBL" id="KU886224">
    <property type="protein sequence ID" value="ANH51994.1"/>
    <property type="molecule type" value="Genomic_DNA"/>
</dbReference>
<sequence length="194" mass="21807">MQQQELTVHPFSPAFIPQPIHTPFIVDTPDLISWLKAPVKGDPNDPDRIDTTSIYVPPEVEMKPVAIIDLFGLSWTNHGGLLTMFSQVNLFDLFVEVIHKSLGQPSYNLYLLNEWIEAMMGVGDYFDPETNLPQPSMEEVMVMQDALMRMFCDFVVNNQSFIMKVLQPLLVNQAVDTISLQQLKAGGSIVVNLG</sequence>
<name>A0A173GE69_9CAUD</name>